<reference evidence="1" key="1">
    <citation type="submission" date="2019-03" db="EMBL/GenBank/DDBJ databases">
        <authorList>
            <person name="Ashton P.M."/>
            <person name="Dallman T."/>
            <person name="Nair S."/>
            <person name="De Pinna E."/>
            <person name="Peters T."/>
            <person name="Grant K."/>
        </authorList>
    </citation>
    <scope>NUCLEOTIDE SEQUENCE [LARGE SCALE GENOMIC DNA]</scope>
    <source>
        <strain evidence="1">271153</strain>
    </source>
</reference>
<dbReference type="PANTHER" id="PTHR35370:SF1">
    <property type="entry name" value="TYPE VI SECRETION SYSTEM COMPONENT TSSF1"/>
    <property type="match status" value="1"/>
</dbReference>
<dbReference type="AlphaFoldDB" id="A0A5Y0S3B4"/>
<evidence type="ECO:0000313" key="1">
    <source>
        <dbReference type="EMBL" id="ECB7108578.1"/>
    </source>
</evidence>
<dbReference type="Pfam" id="PF05947">
    <property type="entry name" value="T6SS_TssF"/>
    <property type="match status" value="1"/>
</dbReference>
<accession>A0A5Y0S3B4</accession>
<dbReference type="Proteomes" id="UP000839827">
    <property type="component" value="Unassembled WGS sequence"/>
</dbReference>
<dbReference type="PIRSF" id="PIRSF028304">
    <property type="entry name" value="UCP028304"/>
    <property type="match status" value="1"/>
</dbReference>
<dbReference type="PANTHER" id="PTHR35370">
    <property type="entry name" value="CYTOPLASMIC PROTEIN-RELATED-RELATED"/>
    <property type="match status" value="1"/>
</dbReference>
<comment type="caution">
    <text evidence="1">The sequence shown here is derived from an EMBL/GenBank/DDBJ whole genome shotgun (WGS) entry which is preliminary data.</text>
</comment>
<dbReference type="EMBL" id="AAHYLK010000027">
    <property type="protein sequence ID" value="ECB7108578.1"/>
    <property type="molecule type" value="Genomic_DNA"/>
</dbReference>
<dbReference type="NCBIfam" id="TIGR03359">
    <property type="entry name" value="VI_chp_6"/>
    <property type="match status" value="1"/>
</dbReference>
<sequence length="600" mass="68631">MNRLLTYYQKELSFLKQHGKIFASRYPKIARRLGIVEGETEDPHISRLIESFALLTSRIHQRLDDDMPELVNDLLAVLAPQLIKPLPSICIVMVEPDPIHSGLTGKNTLATDTALFFRHSTPVPYQFQTVYPVTLLPIYLKDALLHYNGDALNWSLKLSFQVWSGATINNDTIRIYLNGPDNAVNIIYTFLCSEIESLILNQEGKSSLLSPTDIKPVGFSKKESLLIKEPKISPVHNLLIDYFWFPQKFHFIDIQLPSNFCVKNNGLFEIKITFHNNQLTENLGKITEIINSDFFRLHCTPAINLFSIRAEPFILEDTKAEYPVIPDTRHQSQLEVWSVQKVSVQRKVNNSVQQFDIMPLLERHTDNSADENPGLYWQSFRRENLMPKGLEKKQYIAFSEQPNREVSSAPEVVTVNALCTNQYLPSKTQYFGNPDGDFDTDAPVASLKITALTHPTPPVEPASKNSVRWRFLSQFSLSHQLLDGDEGVKKLKEILTLYNFNNRSSNSHLVSLIQTLDYRPITARLISNDPHSLARGIDVIITFKHDAIKEPEYYMLCCLLDHLLALYAPVNSFTRLTTCIAHEDQTRRVWPIRAARISWL</sequence>
<organism evidence="1">
    <name type="scientific">Salmonella newport</name>
    <dbReference type="NCBI Taxonomy" id="108619"/>
    <lineage>
        <taxon>Bacteria</taxon>
        <taxon>Pseudomonadati</taxon>
        <taxon>Pseudomonadota</taxon>
        <taxon>Gammaproteobacteria</taxon>
        <taxon>Enterobacterales</taxon>
        <taxon>Enterobacteriaceae</taxon>
        <taxon>Salmonella</taxon>
    </lineage>
</organism>
<protein>
    <submittedName>
        <fullName evidence="1">Type VI secretion system baseplate subunit TssF</fullName>
    </submittedName>
</protein>
<gene>
    <name evidence="1" type="primary">tssF</name>
    <name evidence="1" type="ORF">E1A34_21370</name>
</gene>
<dbReference type="InterPro" id="IPR010272">
    <property type="entry name" value="T6SS_TssF"/>
</dbReference>
<proteinExistence type="predicted"/>
<name>A0A5Y0S3B4_SALNE</name>